<keyword evidence="1" id="KW-0812">Transmembrane</keyword>
<keyword evidence="1" id="KW-0472">Membrane</keyword>
<dbReference type="EMBL" id="OX459939">
    <property type="protein sequence ID" value="CAI9170142.1"/>
    <property type="molecule type" value="Genomic_DNA"/>
</dbReference>
<evidence type="ECO:0000313" key="2">
    <source>
        <dbReference type="EMBL" id="CAI9170142.1"/>
    </source>
</evidence>
<keyword evidence="1" id="KW-1133">Transmembrane helix</keyword>
<sequence length="155" mass="17603">MKSTLRISSTKGQDLESYIAVFLPCWPLSLAFWMLFRNHSPVRMKNFQDVLMEHWNVLSLPLPAGIFLCLLMVFTTEKVILKSEDRFRNASALKTHEVTLRFLCKVEDGNNLDCVLAQALAGSNSPEAMHQIVSEAKCETKNLTPSLLLSRNRCM</sequence>
<evidence type="ECO:0000256" key="1">
    <source>
        <dbReference type="SAM" id="Phobius"/>
    </source>
</evidence>
<dbReference type="Proteomes" id="UP001176941">
    <property type="component" value="Chromosome 3"/>
</dbReference>
<feature type="transmembrane region" description="Helical" evidence="1">
    <location>
        <begin position="55"/>
        <end position="74"/>
    </location>
</feature>
<keyword evidence="3" id="KW-1185">Reference proteome</keyword>
<reference evidence="2" key="1">
    <citation type="submission" date="2023-04" db="EMBL/GenBank/DDBJ databases">
        <authorList>
            <consortium name="ELIXIR-Norway"/>
        </authorList>
    </citation>
    <scope>NUCLEOTIDE SEQUENCE [LARGE SCALE GENOMIC DNA]</scope>
</reference>
<organism evidence="2 3">
    <name type="scientific">Rangifer tarandus platyrhynchus</name>
    <name type="common">Svalbard reindeer</name>
    <dbReference type="NCBI Taxonomy" id="3082113"/>
    <lineage>
        <taxon>Eukaryota</taxon>
        <taxon>Metazoa</taxon>
        <taxon>Chordata</taxon>
        <taxon>Craniata</taxon>
        <taxon>Vertebrata</taxon>
        <taxon>Euteleostomi</taxon>
        <taxon>Mammalia</taxon>
        <taxon>Eutheria</taxon>
        <taxon>Laurasiatheria</taxon>
        <taxon>Artiodactyla</taxon>
        <taxon>Ruminantia</taxon>
        <taxon>Pecora</taxon>
        <taxon>Cervidae</taxon>
        <taxon>Odocoileinae</taxon>
        <taxon>Rangifer</taxon>
    </lineage>
</organism>
<protein>
    <submittedName>
        <fullName evidence="2">Uncharacterized protein</fullName>
    </submittedName>
</protein>
<proteinExistence type="predicted"/>
<gene>
    <name evidence="2" type="ORF">MRATA1EN1_LOCUS19104</name>
</gene>
<feature type="transmembrane region" description="Helical" evidence="1">
    <location>
        <begin position="15"/>
        <end position="35"/>
    </location>
</feature>
<accession>A0ABN8ZBG6</accession>
<name>A0ABN8ZBG6_RANTA</name>
<evidence type="ECO:0000313" key="3">
    <source>
        <dbReference type="Proteomes" id="UP001176941"/>
    </source>
</evidence>